<evidence type="ECO:0000313" key="3">
    <source>
        <dbReference type="Proteomes" id="UP000180235"/>
    </source>
</evidence>
<dbReference type="KEGG" id="glt:GlitD10_2479"/>
<dbReference type="AlphaFoldDB" id="A0A1J0AFX6"/>
<dbReference type="Proteomes" id="UP000180235">
    <property type="component" value="Chromosome"/>
</dbReference>
<dbReference type="Pfam" id="PF08241">
    <property type="entry name" value="Methyltransf_11"/>
    <property type="match status" value="1"/>
</dbReference>
<organism evidence="2 3">
    <name type="scientific">Gloeomargarita lithophora Alchichica-D10</name>
    <dbReference type="NCBI Taxonomy" id="1188229"/>
    <lineage>
        <taxon>Bacteria</taxon>
        <taxon>Bacillati</taxon>
        <taxon>Cyanobacteriota</taxon>
        <taxon>Cyanophyceae</taxon>
        <taxon>Gloeomargaritales</taxon>
        <taxon>Gloeomargaritaceae</taxon>
        <taxon>Gloeomargarita</taxon>
    </lineage>
</organism>
<dbReference type="InterPro" id="IPR013216">
    <property type="entry name" value="Methyltransf_11"/>
</dbReference>
<dbReference type="STRING" id="1188229.GlitD10_2479"/>
<dbReference type="OrthoDB" id="9797252at2"/>
<proteinExistence type="predicted"/>
<dbReference type="CDD" id="cd02440">
    <property type="entry name" value="AdoMet_MTases"/>
    <property type="match status" value="1"/>
</dbReference>
<dbReference type="EMBL" id="CP017675">
    <property type="protein sequence ID" value="APB34816.1"/>
    <property type="molecule type" value="Genomic_DNA"/>
</dbReference>
<dbReference type="Gene3D" id="3.40.50.150">
    <property type="entry name" value="Vaccinia Virus protein VP39"/>
    <property type="match status" value="1"/>
</dbReference>
<evidence type="ECO:0000259" key="1">
    <source>
        <dbReference type="Pfam" id="PF08241"/>
    </source>
</evidence>
<dbReference type="SUPFAM" id="SSF53335">
    <property type="entry name" value="S-adenosyl-L-methionine-dependent methyltransferases"/>
    <property type="match status" value="1"/>
</dbReference>
<name>A0A1J0AFX6_9CYAN</name>
<feature type="domain" description="Methyltransferase type 11" evidence="1">
    <location>
        <begin position="53"/>
        <end position="147"/>
    </location>
</feature>
<protein>
    <submittedName>
        <fullName evidence="2">SAM-dependent methyltransferase</fullName>
    </submittedName>
</protein>
<gene>
    <name evidence="2" type="ORF">GlitD10_2479</name>
</gene>
<reference evidence="2 3" key="1">
    <citation type="submission" date="2016-10" db="EMBL/GenBank/DDBJ databases">
        <title>Description of Gloeomargarita lithophora gen. nov., sp. nov., a thylakoid-bearing basal-branching cyanobacterium with intracellular carbonates, and proposal for Gloeomargaritales ord. nov.</title>
        <authorList>
            <person name="Moreira D."/>
            <person name="Tavera R."/>
            <person name="Benzerara K."/>
            <person name="Skouri-Panet F."/>
            <person name="Couradeau E."/>
            <person name="Gerard E."/>
            <person name="Loussert C."/>
            <person name="Novelo E."/>
            <person name="Zivanovic Y."/>
            <person name="Lopez-Garcia P."/>
        </authorList>
    </citation>
    <scope>NUCLEOTIDE SEQUENCE [LARGE SCALE GENOMIC DNA]</scope>
    <source>
        <strain evidence="2 3">D10</strain>
    </source>
</reference>
<sequence>MGIHFEQFGQRADSTELSFTAMSGRYKIQEYGLKRSILDIIEKLQINPEDRLLDVGCGVGNITIALSMMVAHTTCIDHVKVLSVFKKRLPMDEIDFIPGNFLDIDISGEFDKILSYGVVMCLPAAPDVIRFIDKMVCLLAPGGRMLIGDLPNINKKKRFNESKIGQDFAKEWSQLMSDPDNQREIEWTIKNVEIPENSAIFDDQFMSELLLRYRTQGFDTYILQQPSDLAFGHTREDLLIIRPN</sequence>
<keyword evidence="2" id="KW-0808">Transferase</keyword>
<dbReference type="GO" id="GO:0032259">
    <property type="term" value="P:methylation"/>
    <property type="evidence" value="ECO:0007669"/>
    <property type="project" value="UniProtKB-KW"/>
</dbReference>
<dbReference type="GO" id="GO:0008757">
    <property type="term" value="F:S-adenosylmethionine-dependent methyltransferase activity"/>
    <property type="evidence" value="ECO:0007669"/>
    <property type="project" value="InterPro"/>
</dbReference>
<keyword evidence="2" id="KW-0489">Methyltransferase</keyword>
<keyword evidence="3" id="KW-1185">Reference proteome</keyword>
<accession>A0A1J0AFX6</accession>
<evidence type="ECO:0000313" key="2">
    <source>
        <dbReference type="EMBL" id="APB34816.1"/>
    </source>
</evidence>
<dbReference type="InterPro" id="IPR029063">
    <property type="entry name" value="SAM-dependent_MTases_sf"/>
</dbReference>